<dbReference type="GO" id="GO:0032993">
    <property type="term" value="C:protein-DNA complex"/>
    <property type="evidence" value="ECO:0007669"/>
    <property type="project" value="TreeGrafter"/>
</dbReference>
<dbReference type="Proteomes" id="UP001243844">
    <property type="component" value="Unassembled WGS sequence"/>
</dbReference>
<dbReference type="SMART" id="SM00448">
    <property type="entry name" value="REC"/>
    <property type="match status" value="1"/>
</dbReference>
<sequence>MRVLLVEDDALLAKATGRGLDQAGFVVDIAVTAHQAQHFLASYHYNFVLLDLGLPDRNGIEILKSLRRKRNKVGVIILTAQDRIEERITGLQAGADDFVVKPYDIHEVVARIHAVLRRISGDMDDMVTIGNIQINKANKQVYLDQVEVELTQKEYHLLELLSLNRGRVISRESIENSFYHYDADVSSNVIQVHIHNLRRKLGKNIVRTVQGFGYIMDVNHS</sequence>
<organism evidence="8 9">
    <name type="scientific">Acinetobacter rudis</name>
    <dbReference type="NCBI Taxonomy" id="632955"/>
    <lineage>
        <taxon>Bacteria</taxon>
        <taxon>Pseudomonadati</taxon>
        <taxon>Pseudomonadota</taxon>
        <taxon>Gammaproteobacteria</taxon>
        <taxon>Moraxellales</taxon>
        <taxon>Moraxellaceae</taxon>
        <taxon>Acinetobacter</taxon>
    </lineage>
</organism>
<evidence type="ECO:0000256" key="5">
    <source>
        <dbReference type="PROSITE-ProRule" id="PRU01091"/>
    </source>
</evidence>
<dbReference type="Pfam" id="PF00486">
    <property type="entry name" value="Trans_reg_C"/>
    <property type="match status" value="1"/>
</dbReference>
<keyword evidence="4" id="KW-0597">Phosphoprotein</keyword>
<proteinExistence type="predicted"/>
<dbReference type="GO" id="GO:0000976">
    <property type="term" value="F:transcription cis-regulatory region binding"/>
    <property type="evidence" value="ECO:0007669"/>
    <property type="project" value="TreeGrafter"/>
</dbReference>
<name>A0AAW8JBM5_9GAMM</name>
<accession>A0AAW8JBM5</accession>
<dbReference type="Pfam" id="PF00072">
    <property type="entry name" value="Response_reg"/>
    <property type="match status" value="1"/>
</dbReference>
<evidence type="ECO:0000313" key="9">
    <source>
        <dbReference type="Proteomes" id="UP001243844"/>
    </source>
</evidence>
<protein>
    <submittedName>
        <fullName evidence="8">Response regulator</fullName>
    </submittedName>
</protein>
<keyword evidence="3" id="KW-0804">Transcription</keyword>
<dbReference type="CDD" id="cd17624">
    <property type="entry name" value="REC_OmpR_PmrA-like"/>
    <property type="match status" value="1"/>
</dbReference>
<dbReference type="AlphaFoldDB" id="A0AAW8JBM5"/>
<dbReference type="GO" id="GO:0006355">
    <property type="term" value="P:regulation of DNA-templated transcription"/>
    <property type="evidence" value="ECO:0007669"/>
    <property type="project" value="InterPro"/>
</dbReference>
<evidence type="ECO:0000313" key="8">
    <source>
        <dbReference type="EMBL" id="MDQ8936536.1"/>
    </source>
</evidence>
<evidence type="ECO:0000256" key="2">
    <source>
        <dbReference type="ARBA" id="ARBA00023125"/>
    </source>
</evidence>
<dbReference type="Gene3D" id="3.40.50.2300">
    <property type="match status" value="1"/>
</dbReference>
<dbReference type="PANTHER" id="PTHR48111:SF67">
    <property type="entry name" value="TRANSCRIPTIONAL REGULATORY PROTEIN TCTD"/>
    <property type="match status" value="1"/>
</dbReference>
<keyword evidence="1" id="KW-0805">Transcription regulation</keyword>
<dbReference type="SUPFAM" id="SSF52172">
    <property type="entry name" value="CheY-like"/>
    <property type="match status" value="1"/>
</dbReference>
<dbReference type="Gene3D" id="6.10.250.690">
    <property type="match status" value="1"/>
</dbReference>
<keyword evidence="2 5" id="KW-0238">DNA-binding</keyword>
<reference evidence="8" key="1">
    <citation type="submission" date="2023-08" db="EMBL/GenBank/DDBJ databases">
        <title>Emergence of clinically-relevant ST2 carbapenem-resistant Acinetobacter baumannii strains in hospital sewages in Zhejiang, East of China.</title>
        <authorList>
            <person name="Kaichao C."/>
            <person name="Zhang R."/>
        </authorList>
    </citation>
    <scope>NUCLEOTIDE SEQUENCE</scope>
    <source>
        <strain evidence="8">M-RB-37</strain>
    </source>
</reference>
<evidence type="ECO:0000256" key="4">
    <source>
        <dbReference type="PROSITE-ProRule" id="PRU00169"/>
    </source>
</evidence>
<evidence type="ECO:0000256" key="1">
    <source>
        <dbReference type="ARBA" id="ARBA00023015"/>
    </source>
</evidence>
<comment type="caution">
    <text evidence="8">The sequence shown here is derived from an EMBL/GenBank/DDBJ whole genome shotgun (WGS) entry which is preliminary data.</text>
</comment>
<feature type="domain" description="OmpR/PhoB-type" evidence="7">
    <location>
        <begin position="124"/>
        <end position="218"/>
    </location>
</feature>
<feature type="modified residue" description="4-aspartylphosphate" evidence="4">
    <location>
        <position position="51"/>
    </location>
</feature>
<evidence type="ECO:0000259" key="6">
    <source>
        <dbReference type="PROSITE" id="PS50110"/>
    </source>
</evidence>
<feature type="DNA-binding region" description="OmpR/PhoB-type" evidence="5">
    <location>
        <begin position="124"/>
        <end position="218"/>
    </location>
</feature>
<dbReference type="EMBL" id="JAVIDL010000026">
    <property type="protein sequence ID" value="MDQ8936536.1"/>
    <property type="molecule type" value="Genomic_DNA"/>
</dbReference>
<dbReference type="PROSITE" id="PS50110">
    <property type="entry name" value="RESPONSE_REGULATORY"/>
    <property type="match status" value="1"/>
</dbReference>
<gene>
    <name evidence="8" type="ORF">RFH47_12495</name>
</gene>
<dbReference type="InterPro" id="IPR039420">
    <property type="entry name" value="WalR-like"/>
</dbReference>
<dbReference type="GO" id="GO:0000156">
    <property type="term" value="F:phosphorelay response regulator activity"/>
    <property type="evidence" value="ECO:0007669"/>
    <property type="project" value="TreeGrafter"/>
</dbReference>
<dbReference type="GO" id="GO:0005829">
    <property type="term" value="C:cytosol"/>
    <property type="evidence" value="ECO:0007669"/>
    <property type="project" value="TreeGrafter"/>
</dbReference>
<dbReference type="InterPro" id="IPR001867">
    <property type="entry name" value="OmpR/PhoB-type_DNA-bd"/>
</dbReference>
<feature type="domain" description="Response regulatory" evidence="6">
    <location>
        <begin position="2"/>
        <end position="116"/>
    </location>
</feature>
<dbReference type="Gene3D" id="1.10.10.10">
    <property type="entry name" value="Winged helix-like DNA-binding domain superfamily/Winged helix DNA-binding domain"/>
    <property type="match status" value="1"/>
</dbReference>
<evidence type="ECO:0000256" key="3">
    <source>
        <dbReference type="ARBA" id="ARBA00023163"/>
    </source>
</evidence>
<dbReference type="RefSeq" id="WP_308976298.1">
    <property type="nucleotide sequence ID" value="NZ_JAVIDL010000026.1"/>
</dbReference>
<evidence type="ECO:0000259" key="7">
    <source>
        <dbReference type="PROSITE" id="PS51755"/>
    </source>
</evidence>
<dbReference type="SMART" id="SM00862">
    <property type="entry name" value="Trans_reg_C"/>
    <property type="match status" value="1"/>
</dbReference>
<dbReference type="InterPro" id="IPR001789">
    <property type="entry name" value="Sig_transdc_resp-reg_receiver"/>
</dbReference>
<dbReference type="CDD" id="cd00383">
    <property type="entry name" value="trans_reg_C"/>
    <property type="match status" value="1"/>
</dbReference>
<dbReference type="InterPro" id="IPR036388">
    <property type="entry name" value="WH-like_DNA-bd_sf"/>
</dbReference>
<dbReference type="PANTHER" id="PTHR48111">
    <property type="entry name" value="REGULATOR OF RPOS"/>
    <property type="match status" value="1"/>
</dbReference>
<dbReference type="InterPro" id="IPR011006">
    <property type="entry name" value="CheY-like_superfamily"/>
</dbReference>
<dbReference type="PROSITE" id="PS51755">
    <property type="entry name" value="OMPR_PHOB"/>
    <property type="match status" value="1"/>
</dbReference>